<keyword evidence="2" id="KW-1185">Reference proteome</keyword>
<dbReference type="Gene3D" id="1.10.150.240">
    <property type="entry name" value="Putative phosphatase, domain 2"/>
    <property type="match status" value="1"/>
</dbReference>
<dbReference type="InterPro" id="IPR006439">
    <property type="entry name" value="HAD-SF_hydro_IA"/>
</dbReference>
<keyword evidence="1" id="KW-0378">Hydrolase</keyword>
<evidence type="ECO:0000313" key="1">
    <source>
        <dbReference type="EMBL" id="MDP9805927.1"/>
    </source>
</evidence>
<sequence length="213" mass="22877">MALQDVLNHVGCERLPAAVLWDMDGTIVDSEEEWAEITRQIVLAKGGEWNDDDDAFIRGANTQDHGGRMADAVERAVGTRPDPSQLFRELGERMKTDVYGAATLIEGARELLLAFREAGIAQAMVTATPKDIVDVALEALGENYFNAVVTGSEDVPGKPDPGPYLLGAKRLAAEPTECLAFEDSRAGLAAARASGAHVVDVNEYRLADLAKLL</sequence>
<organism evidence="1 2">
    <name type="scientific">Trueperella bonasi</name>
    <dbReference type="NCBI Taxonomy" id="312286"/>
    <lineage>
        <taxon>Bacteria</taxon>
        <taxon>Bacillati</taxon>
        <taxon>Actinomycetota</taxon>
        <taxon>Actinomycetes</taxon>
        <taxon>Actinomycetales</taxon>
        <taxon>Actinomycetaceae</taxon>
        <taxon>Trueperella</taxon>
    </lineage>
</organism>
<dbReference type="RefSeq" id="WP_307682178.1">
    <property type="nucleotide sequence ID" value="NZ_JAUSQX010000001.1"/>
</dbReference>
<dbReference type="InterPro" id="IPR036412">
    <property type="entry name" value="HAD-like_sf"/>
</dbReference>
<gene>
    <name evidence="1" type="ORF">J2S70_000509</name>
</gene>
<reference evidence="1 2" key="1">
    <citation type="submission" date="2023-07" db="EMBL/GenBank/DDBJ databases">
        <title>Sequencing the genomes of 1000 actinobacteria strains.</title>
        <authorList>
            <person name="Klenk H.-P."/>
        </authorList>
    </citation>
    <scope>NUCLEOTIDE SEQUENCE [LARGE SCALE GENOMIC DNA]</scope>
    <source>
        <strain evidence="1 2">DSM 17163</strain>
    </source>
</reference>
<dbReference type="PRINTS" id="PR00413">
    <property type="entry name" value="HADHALOGNASE"/>
</dbReference>
<dbReference type="NCBIfam" id="TIGR01509">
    <property type="entry name" value="HAD-SF-IA-v3"/>
    <property type="match status" value="1"/>
</dbReference>
<dbReference type="PANTHER" id="PTHR43481">
    <property type="entry name" value="FRUCTOSE-1-PHOSPHATE PHOSPHATASE"/>
    <property type="match status" value="1"/>
</dbReference>
<dbReference type="InterPro" id="IPR023214">
    <property type="entry name" value="HAD_sf"/>
</dbReference>
<dbReference type="SFLD" id="SFLDS00003">
    <property type="entry name" value="Haloacid_Dehalogenase"/>
    <property type="match status" value="1"/>
</dbReference>
<dbReference type="EMBL" id="JAUSQX010000001">
    <property type="protein sequence ID" value="MDP9805927.1"/>
    <property type="molecule type" value="Genomic_DNA"/>
</dbReference>
<dbReference type="InterPro" id="IPR023198">
    <property type="entry name" value="PGP-like_dom2"/>
</dbReference>
<evidence type="ECO:0000313" key="2">
    <source>
        <dbReference type="Proteomes" id="UP001243212"/>
    </source>
</evidence>
<dbReference type="GO" id="GO:0016787">
    <property type="term" value="F:hydrolase activity"/>
    <property type="evidence" value="ECO:0007669"/>
    <property type="project" value="UniProtKB-KW"/>
</dbReference>
<dbReference type="Gene3D" id="3.40.50.1000">
    <property type="entry name" value="HAD superfamily/HAD-like"/>
    <property type="match status" value="1"/>
</dbReference>
<dbReference type="CDD" id="cd07505">
    <property type="entry name" value="HAD_BPGM-like"/>
    <property type="match status" value="1"/>
</dbReference>
<dbReference type="Pfam" id="PF00702">
    <property type="entry name" value="Hydrolase"/>
    <property type="match status" value="1"/>
</dbReference>
<protein>
    <submittedName>
        <fullName evidence="1">HAD superfamily hydrolase (TIGR01509 family)</fullName>
    </submittedName>
</protein>
<dbReference type="SUPFAM" id="SSF56784">
    <property type="entry name" value="HAD-like"/>
    <property type="match status" value="1"/>
</dbReference>
<dbReference type="SFLD" id="SFLDG01129">
    <property type="entry name" value="C1.5:_HAD__Beta-PGM__Phosphata"/>
    <property type="match status" value="1"/>
</dbReference>
<name>A0ABT9NEX6_9ACTO</name>
<proteinExistence type="predicted"/>
<dbReference type="Proteomes" id="UP001243212">
    <property type="component" value="Unassembled WGS sequence"/>
</dbReference>
<accession>A0ABT9NEX6</accession>
<dbReference type="InterPro" id="IPR051806">
    <property type="entry name" value="HAD-like_SPP"/>
</dbReference>
<comment type="caution">
    <text evidence="1">The sequence shown here is derived from an EMBL/GenBank/DDBJ whole genome shotgun (WGS) entry which is preliminary data.</text>
</comment>
<dbReference type="PANTHER" id="PTHR43481:SF4">
    <property type="entry name" value="GLYCEROL-1-PHOSPHATE PHOSPHOHYDROLASE 1-RELATED"/>
    <property type="match status" value="1"/>
</dbReference>